<evidence type="ECO:0000313" key="2">
    <source>
        <dbReference type="EMBL" id="WAJ70681.1"/>
    </source>
</evidence>
<keyword evidence="2" id="KW-0548">Nucleotidyltransferase</keyword>
<keyword evidence="2" id="KW-0808">Transferase</keyword>
<dbReference type="CDD" id="cd01483">
    <property type="entry name" value="E1_enzyme_family"/>
    <property type="match status" value="1"/>
</dbReference>
<dbReference type="NCBIfam" id="NF006077">
    <property type="entry name" value="PRK08223.1"/>
    <property type="match status" value="1"/>
</dbReference>
<organism evidence="2 3">
    <name type="scientific">Catenovulum adriaticum</name>
    <dbReference type="NCBI Taxonomy" id="2984846"/>
    <lineage>
        <taxon>Bacteria</taxon>
        <taxon>Pseudomonadati</taxon>
        <taxon>Pseudomonadota</taxon>
        <taxon>Gammaproteobacteria</taxon>
        <taxon>Alteromonadales</taxon>
        <taxon>Alteromonadaceae</taxon>
        <taxon>Catenovulum</taxon>
    </lineage>
</organism>
<dbReference type="PANTHER" id="PTHR43267">
    <property type="entry name" value="TRNA THREONYLCARBAMOYLADENOSINE DEHYDRATASE"/>
    <property type="match status" value="1"/>
</dbReference>
<gene>
    <name evidence="2" type="ORF">OLW01_02380</name>
</gene>
<dbReference type="InterPro" id="IPR035985">
    <property type="entry name" value="Ubiquitin-activating_enz"/>
</dbReference>
<dbReference type="Gene3D" id="3.40.50.720">
    <property type="entry name" value="NAD(P)-binding Rossmann-like Domain"/>
    <property type="match status" value="1"/>
</dbReference>
<dbReference type="Pfam" id="PF00899">
    <property type="entry name" value="ThiF"/>
    <property type="match status" value="1"/>
</dbReference>
<proteinExistence type="predicted"/>
<keyword evidence="3" id="KW-1185">Reference proteome</keyword>
<name>A0ABY7APT9_9ALTE</name>
<dbReference type="RefSeq" id="WP_268075030.1">
    <property type="nucleotide sequence ID" value="NZ_CP109965.1"/>
</dbReference>
<feature type="domain" description="THIF-type NAD/FAD binding fold" evidence="1">
    <location>
        <begin position="9"/>
        <end position="267"/>
    </location>
</feature>
<evidence type="ECO:0000259" key="1">
    <source>
        <dbReference type="Pfam" id="PF00899"/>
    </source>
</evidence>
<dbReference type="EMBL" id="CP109965">
    <property type="protein sequence ID" value="WAJ70681.1"/>
    <property type="molecule type" value="Genomic_DNA"/>
</dbReference>
<sequence length="286" mass="32182">MFEYQNAFSRNIGWLTNEEQLSLKQKRVATAGAGGVGSEHIVTLSRLGVGKFNISDFDEYEVHNFNRQAGAFMSTVGRPKVEVMENVAKDINPEAEIKSFPEGIFEHNVDEFLEDVDVYVDSLDYFALQARKLVYKKCYEKQIPIVVAAPIGMGVALLCFTPDSMDYESYFRFEDCKTENEQLVKFLIGLTPSLIQRSYLVDPSTSDFIAQKAPSLPMGVKLCGGAAASYVLKLLLGRGEVLTAPRGLHFDAYKNKLVKTWRPWGNRNPIQRLMFSIAKKIVLKTK</sequence>
<dbReference type="InterPro" id="IPR045886">
    <property type="entry name" value="ThiF/MoeB/HesA"/>
</dbReference>
<dbReference type="InterPro" id="IPR000594">
    <property type="entry name" value="ThiF_NAD_FAD-bd"/>
</dbReference>
<accession>A0ABY7APT9</accession>
<dbReference type="PANTHER" id="PTHR43267:SF1">
    <property type="entry name" value="TRNA THREONYLCARBAMOYLADENOSINE DEHYDRATASE"/>
    <property type="match status" value="1"/>
</dbReference>
<dbReference type="GO" id="GO:0016779">
    <property type="term" value="F:nucleotidyltransferase activity"/>
    <property type="evidence" value="ECO:0007669"/>
    <property type="project" value="UniProtKB-KW"/>
</dbReference>
<reference evidence="2" key="1">
    <citation type="submission" date="2022-10" db="EMBL/GenBank/DDBJ databases">
        <title>Catenovulum adriacola sp. nov. isolated in the Harbour of Susak.</title>
        <authorList>
            <person name="Schoch T."/>
            <person name="Reich S.J."/>
            <person name="Stoeferle S."/>
            <person name="Flaiz M."/>
            <person name="Kazda M."/>
            <person name="Riedel C.U."/>
            <person name="Duerre P."/>
        </authorList>
    </citation>
    <scope>NUCLEOTIDE SEQUENCE</scope>
    <source>
        <strain evidence="2">TS8</strain>
    </source>
</reference>
<dbReference type="SUPFAM" id="SSF69572">
    <property type="entry name" value="Activating enzymes of the ubiquitin-like proteins"/>
    <property type="match status" value="1"/>
</dbReference>
<dbReference type="Proteomes" id="UP001163726">
    <property type="component" value="Chromosome"/>
</dbReference>
<protein>
    <submittedName>
        <fullName evidence="2">ThiF family adenylyltransferase</fullName>
    </submittedName>
</protein>
<evidence type="ECO:0000313" key="3">
    <source>
        <dbReference type="Proteomes" id="UP001163726"/>
    </source>
</evidence>